<comment type="caution">
    <text evidence="2">The sequence shown here is derived from an EMBL/GenBank/DDBJ whole genome shotgun (WGS) entry which is preliminary data.</text>
</comment>
<dbReference type="OrthoDB" id="19232at2759"/>
<dbReference type="Pfam" id="PF21052">
    <property type="entry name" value="EFR3_ARM"/>
    <property type="match status" value="1"/>
</dbReference>
<comment type="similarity">
    <text evidence="1">Belongs to the EFR3 family.</text>
</comment>
<accession>A0A2G8KNP3</accession>
<sequence length="740" mass="83950">MEKLTYYAVSHNEKLNRIGKYLAQRLNRDIYRQQTNYVKISMMAVDELLLACHSQGLNLFVKSLLSMIDKLLEGNNPEYQLLATNSFVKFANIEEDAPSYDRNYDFLISQFSAMCYSDDDHPDTKKKIRVAGLKGLRGIVKKTVSDDLQYNIWEKQNMDKIIPSFLFNMQEYFENRDSPQHDQADERPEVLAETCLRNLMGCATYNNIHAVLKPVLKHLDLHTLWVPNDFAVKVFKVVMYSMQSQYLYVVPHFLLLHLDEGNEHTTDIKQSIVQILKETVAIAADGAVGSSVLEIFNSLLRHLRTSVQLRHAGGKVSTGQSKMAKNYNEKGEIEFEEAIIDTMGAFASILPDYQKIEIMMFIMGKVPLPNSINSAMPSSGEEGGVLLLNMLLKSLLEVGKKYHTVSMVTTFPASFLQPLLSVSIVDDPGVRLIAQEILHTLMDRHDNTEKFSCNRNIPRDISELNLKVEKPSREDISFMRRSGQDLIWHLYKSIQCPGNGKNNYIGLFTTLGLLSVELGSEDMLVDLFKLSLAYQEYAFGSEHNIATNHRCAIHALVARHSLPDKIPKELLFQKDVLCEALSNSGHDVSRLLTPFRQELNVQERPGNKADIGSVHIEVESTNPSPLSQRKVPTEEITFSSFKNAQSITVIDGRNMSSVDEDRIKKQRIREKFQTSTLEQLATEADLRNKKFHQTMQSILDSVVRSPVSPAGSPLRPDPSSPFQFKSVPTYEMKFPELTVY</sequence>
<dbReference type="GO" id="GO:0072659">
    <property type="term" value="P:protein localization to plasma membrane"/>
    <property type="evidence" value="ECO:0007669"/>
    <property type="project" value="TreeGrafter"/>
</dbReference>
<dbReference type="PANTHER" id="PTHR12444">
    <property type="entry name" value="PROTEIN EFR3 HOMOLOG CMP44E"/>
    <property type="match status" value="1"/>
</dbReference>
<dbReference type="InterPro" id="IPR016024">
    <property type="entry name" value="ARM-type_fold"/>
</dbReference>
<dbReference type="AlphaFoldDB" id="A0A2G8KNP3"/>
<dbReference type="SUPFAM" id="SSF48371">
    <property type="entry name" value="ARM repeat"/>
    <property type="match status" value="1"/>
</dbReference>
<evidence type="ECO:0000256" key="1">
    <source>
        <dbReference type="ARBA" id="ARBA00010216"/>
    </source>
</evidence>
<evidence type="ECO:0008006" key="4">
    <source>
        <dbReference type="Google" id="ProtNLM"/>
    </source>
</evidence>
<reference evidence="2 3" key="1">
    <citation type="journal article" date="2017" name="PLoS Biol.">
        <title>The sea cucumber genome provides insights into morphological evolution and visceral regeneration.</title>
        <authorList>
            <person name="Zhang X."/>
            <person name="Sun L."/>
            <person name="Yuan J."/>
            <person name="Sun Y."/>
            <person name="Gao Y."/>
            <person name="Zhang L."/>
            <person name="Li S."/>
            <person name="Dai H."/>
            <person name="Hamel J.F."/>
            <person name="Liu C."/>
            <person name="Yu Y."/>
            <person name="Liu S."/>
            <person name="Lin W."/>
            <person name="Guo K."/>
            <person name="Jin S."/>
            <person name="Xu P."/>
            <person name="Storey K.B."/>
            <person name="Huan P."/>
            <person name="Zhang T."/>
            <person name="Zhou Y."/>
            <person name="Zhang J."/>
            <person name="Lin C."/>
            <person name="Li X."/>
            <person name="Xing L."/>
            <person name="Huo D."/>
            <person name="Sun M."/>
            <person name="Wang L."/>
            <person name="Mercier A."/>
            <person name="Li F."/>
            <person name="Yang H."/>
            <person name="Xiang J."/>
        </authorList>
    </citation>
    <scope>NUCLEOTIDE SEQUENCE [LARGE SCALE GENOMIC DNA]</scope>
    <source>
        <strain evidence="2">Shaxun</strain>
        <tissue evidence="2">Muscle</tissue>
    </source>
</reference>
<dbReference type="InterPro" id="IPR049152">
    <property type="entry name" value="EFR3-like_ARM"/>
</dbReference>
<name>A0A2G8KNP3_STIJA</name>
<dbReference type="InterPro" id="IPR051851">
    <property type="entry name" value="EFR3_Homologs"/>
</dbReference>
<keyword evidence="3" id="KW-1185">Reference proteome</keyword>
<dbReference type="PANTHER" id="PTHR12444:SF8">
    <property type="entry name" value="PROTEIN EFR3 HOMOLOG CMP44E"/>
    <property type="match status" value="1"/>
</dbReference>
<protein>
    <recommendedName>
        <fullName evidence="4">Protein EFR3-like B</fullName>
    </recommendedName>
</protein>
<evidence type="ECO:0000313" key="3">
    <source>
        <dbReference type="Proteomes" id="UP000230750"/>
    </source>
</evidence>
<dbReference type="GO" id="GO:0005886">
    <property type="term" value="C:plasma membrane"/>
    <property type="evidence" value="ECO:0007669"/>
    <property type="project" value="TreeGrafter"/>
</dbReference>
<organism evidence="2 3">
    <name type="scientific">Stichopus japonicus</name>
    <name type="common">Sea cucumber</name>
    <dbReference type="NCBI Taxonomy" id="307972"/>
    <lineage>
        <taxon>Eukaryota</taxon>
        <taxon>Metazoa</taxon>
        <taxon>Echinodermata</taxon>
        <taxon>Eleutherozoa</taxon>
        <taxon>Echinozoa</taxon>
        <taxon>Holothuroidea</taxon>
        <taxon>Aspidochirotacea</taxon>
        <taxon>Aspidochirotida</taxon>
        <taxon>Stichopodidae</taxon>
        <taxon>Apostichopus</taxon>
    </lineage>
</organism>
<dbReference type="EMBL" id="MRZV01000454">
    <property type="protein sequence ID" value="PIK49639.1"/>
    <property type="molecule type" value="Genomic_DNA"/>
</dbReference>
<gene>
    <name evidence="2" type="ORF">BSL78_13466</name>
</gene>
<dbReference type="Proteomes" id="UP000230750">
    <property type="component" value="Unassembled WGS sequence"/>
</dbReference>
<dbReference type="STRING" id="307972.A0A2G8KNP3"/>
<proteinExistence type="inferred from homology"/>
<evidence type="ECO:0000313" key="2">
    <source>
        <dbReference type="EMBL" id="PIK49639.1"/>
    </source>
</evidence>